<geneLocation type="plasmid" evidence="1">
    <name>pVir</name>
</geneLocation>
<gene>
    <name evidence="1" type="primary">Cjp15</name>
</gene>
<dbReference type="RefSeq" id="WP_011117562.1">
    <property type="nucleotide sequence ID" value="NC_005012.1"/>
</dbReference>
<accession>Q8GJD8</accession>
<protein>
    <submittedName>
        <fullName evidence="1">Uncharacterized protein</fullName>
    </submittedName>
</protein>
<reference evidence="1" key="1">
    <citation type="journal article" date="2002" name="Infect. Immun.">
        <title>DNA sequence and mutational analyses of the pVir plasmid of Campylobacter jejuni 81-176.</title>
        <authorList>
            <person name="Bacon D.J."/>
            <person name="Alm R.A."/>
            <person name="Hu L."/>
            <person name="Hickey T.E."/>
            <person name="Ewing C.P."/>
            <person name="Batchelor R.A."/>
            <person name="Trust T.J."/>
            <person name="Guerry P."/>
        </authorList>
    </citation>
    <scope>NUCLEOTIDE SEQUENCE</scope>
    <source>
        <strain evidence="1">81-176</strain>
        <plasmid evidence="1">pVir</plasmid>
    </source>
</reference>
<keyword evidence="1" id="KW-0614">Plasmid</keyword>
<dbReference type="AlphaFoldDB" id="Q8GJD8"/>
<sequence>MASLIKKKNNENCIKNRVRTIMLDYEKFQTMSKEEYFKKYNVGIRFLFGCDINQKDEIEMISLRVFLPKKHFQEYKNIDIFKTMDLFKETLLFKGLTEQSIKIDFEKREFVMPDFFIINDIEIIPYFTQGGEKEEELSKEKFFELLKQSKIKELNYLCFLFFGLFCEEEYKYFCKANIHEEYNIMKNIKFKGKENEQFNDGICNDEQERLL</sequence>
<proteinExistence type="predicted"/>
<evidence type="ECO:0000313" key="1">
    <source>
        <dbReference type="EMBL" id="AAN46910.1"/>
    </source>
</evidence>
<dbReference type="EMBL" id="AF226280">
    <property type="protein sequence ID" value="AAN46910.1"/>
    <property type="molecule type" value="Genomic_DNA"/>
</dbReference>
<organism evidence="1">
    <name type="scientific">Campylobacter jejuni subsp. jejuni serotype O:23/36 (strain 81-176)</name>
    <dbReference type="NCBI Taxonomy" id="354242"/>
    <lineage>
        <taxon>Bacteria</taxon>
        <taxon>Pseudomonadati</taxon>
        <taxon>Campylobacterota</taxon>
        <taxon>Epsilonproteobacteria</taxon>
        <taxon>Campylobacterales</taxon>
        <taxon>Campylobacteraceae</taxon>
        <taxon>Campylobacter</taxon>
    </lineage>
</organism>
<name>Q8GJD8_CAMJJ</name>